<proteinExistence type="predicted"/>
<evidence type="ECO:0000313" key="2">
    <source>
        <dbReference type="EMBL" id="TDH71576.1"/>
    </source>
</evidence>
<keyword evidence="1" id="KW-0472">Membrane</keyword>
<keyword evidence="1" id="KW-1133">Transmembrane helix</keyword>
<protein>
    <submittedName>
        <fullName evidence="2">Uncharacterized protein</fullName>
    </submittedName>
</protein>
<comment type="caution">
    <text evidence="2">The sequence shown here is derived from an EMBL/GenBank/DDBJ whole genome shotgun (WGS) entry which is preliminary data.</text>
</comment>
<dbReference type="Proteomes" id="UP000294530">
    <property type="component" value="Unassembled WGS sequence"/>
</dbReference>
<dbReference type="OrthoDB" id="124583at2759"/>
<keyword evidence="3" id="KW-1185">Reference proteome</keyword>
<dbReference type="KEGG" id="blac:94350830"/>
<evidence type="ECO:0000256" key="1">
    <source>
        <dbReference type="SAM" id="Phobius"/>
    </source>
</evidence>
<dbReference type="EMBL" id="SHOA02000015">
    <property type="protein sequence ID" value="TDH71576.1"/>
    <property type="molecule type" value="Genomic_DNA"/>
</dbReference>
<feature type="transmembrane region" description="Helical" evidence="1">
    <location>
        <begin position="142"/>
        <end position="162"/>
    </location>
</feature>
<organism evidence="2 3">
    <name type="scientific">Bremia lactucae</name>
    <name type="common">Lettuce downy mildew</name>
    <dbReference type="NCBI Taxonomy" id="4779"/>
    <lineage>
        <taxon>Eukaryota</taxon>
        <taxon>Sar</taxon>
        <taxon>Stramenopiles</taxon>
        <taxon>Oomycota</taxon>
        <taxon>Peronosporomycetes</taxon>
        <taxon>Peronosporales</taxon>
        <taxon>Peronosporaceae</taxon>
        <taxon>Bremia</taxon>
    </lineage>
</organism>
<name>A0A976FS86_BRELC</name>
<gene>
    <name evidence="2" type="ORF">CCR75_007095</name>
</gene>
<keyword evidence="1" id="KW-0812">Transmembrane</keyword>
<accession>A0A976FS86</accession>
<reference evidence="2 3" key="1">
    <citation type="journal article" date="2021" name="Genome Biol.">
        <title>AFLAP: assembly-free linkage analysis pipeline using k-mers from genome sequencing data.</title>
        <authorList>
            <person name="Fletcher K."/>
            <person name="Zhang L."/>
            <person name="Gil J."/>
            <person name="Han R."/>
            <person name="Cavanaugh K."/>
            <person name="Michelmore R."/>
        </authorList>
    </citation>
    <scope>NUCLEOTIDE SEQUENCE [LARGE SCALE GENOMIC DNA]</scope>
    <source>
        <strain evidence="2 3">SF5</strain>
    </source>
</reference>
<evidence type="ECO:0000313" key="3">
    <source>
        <dbReference type="Proteomes" id="UP000294530"/>
    </source>
</evidence>
<dbReference type="GeneID" id="94350830"/>
<dbReference type="AlphaFoldDB" id="A0A976FS86"/>
<sequence length="166" mass="18700">MSILWGRFQNGNACSSNTVMDDDVYKLRQPLISSDNANDCDGSTEDNEFGGLHPRWLEFDVSTATRRTRRRRKDEEDLGERVKEFSINVEPLKLLRSAGSWLVLLSTASNFLVPRNPRTLLSTQMPTPRRKLEGMDEATERALAVLALLTIACSLLLLLVVYTQAT</sequence>
<dbReference type="RefSeq" id="XP_067821075.1">
    <property type="nucleotide sequence ID" value="XM_067965159.1"/>
</dbReference>